<reference evidence="2" key="1">
    <citation type="submission" date="2014-03" db="EMBL/GenBank/DDBJ databases">
        <authorList>
            <person name="Aksoy S."/>
            <person name="Warren W."/>
            <person name="Wilson R.K."/>
        </authorList>
    </citation>
    <scope>NUCLEOTIDE SEQUENCE [LARGE SCALE GENOMIC DNA]</scope>
    <source>
        <strain evidence="2">IAEA</strain>
    </source>
</reference>
<organism evidence="1 2">
    <name type="scientific">Glossina brevipalpis</name>
    <dbReference type="NCBI Taxonomy" id="37001"/>
    <lineage>
        <taxon>Eukaryota</taxon>
        <taxon>Metazoa</taxon>
        <taxon>Ecdysozoa</taxon>
        <taxon>Arthropoda</taxon>
        <taxon>Hexapoda</taxon>
        <taxon>Insecta</taxon>
        <taxon>Pterygota</taxon>
        <taxon>Neoptera</taxon>
        <taxon>Endopterygota</taxon>
        <taxon>Diptera</taxon>
        <taxon>Brachycera</taxon>
        <taxon>Muscomorpha</taxon>
        <taxon>Hippoboscoidea</taxon>
        <taxon>Glossinidae</taxon>
        <taxon>Glossina</taxon>
    </lineage>
</organism>
<dbReference type="AlphaFoldDB" id="A0A1A9WCP2"/>
<dbReference type="InterPro" id="IPR019321">
    <property type="entry name" value="Nucleoporin_Nup88"/>
</dbReference>
<dbReference type="Proteomes" id="UP000091820">
    <property type="component" value="Unassembled WGS sequence"/>
</dbReference>
<protein>
    <submittedName>
        <fullName evidence="1">Uncharacterized protein</fullName>
    </submittedName>
</protein>
<dbReference type="VEuPathDB" id="VectorBase:GBRI014682"/>
<reference evidence="1" key="2">
    <citation type="submission" date="2020-05" db="UniProtKB">
        <authorList>
            <consortium name="EnsemblMetazoa"/>
        </authorList>
    </citation>
    <scope>IDENTIFICATION</scope>
    <source>
        <strain evidence="1">IAEA</strain>
    </source>
</reference>
<dbReference type="Pfam" id="PF10168">
    <property type="entry name" value="Nup88"/>
    <property type="match status" value="1"/>
</dbReference>
<keyword evidence="2" id="KW-1185">Reference proteome</keyword>
<dbReference type="STRING" id="37001.A0A1A9WCP2"/>
<name>A0A1A9WCP2_9MUSC</name>
<evidence type="ECO:0000313" key="2">
    <source>
        <dbReference type="Proteomes" id="UP000091820"/>
    </source>
</evidence>
<dbReference type="EnsemblMetazoa" id="GBRI014682-RA">
    <property type="protein sequence ID" value="GBRI014682-PA"/>
    <property type="gene ID" value="GBRI014682"/>
</dbReference>
<sequence>MPQFTLEGRQNVENIFNLFTFMNISIRKHAYVFLLSSHLRLSLQTLIPSTHLTFDVERVISSNEGSLIALAGPRGICILELPRRWGASGQFMQGKLQITCRPWTPPTHCTSTSARSTFSSLDFISLSKINYWRQHCKGRVAQSNGGVKNYDNSRTYRKRVTQLKTLLQLRREQHFLKNFEMVLVNVFKYDNYYIMLMLK</sequence>
<evidence type="ECO:0000313" key="1">
    <source>
        <dbReference type="EnsemblMetazoa" id="GBRI014682-PA"/>
    </source>
</evidence>
<accession>A0A1A9WCP2</accession>
<proteinExistence type="predicted"/>